<comment type="similarity">
    <text evidence="1 4">Belongs to the SIS family. GutQ/KpsF subfamily.</text>
</comment>
<dbReference type="InterPro" id="IPR000644">
    <property type="entry name" value="CBS_dom"/>
</dbReference>
<dbReference type="GO" id="GO:1901135">
    <property type="term" value="P:carbohydrate derivative metabolic process"/>
    <property type="evidence" value="ECO:0007669"/>
    <property type="project" value="InterPro"/>
</dbReference>
<dbReference type="InterPro" id="IPR035474">
    <property type="entry name" value="SIS_Kpsf"/>
</dbReference>
<keyword evidence="2" id="KW-0677">Repeat</keyword>
<evidence type="ECO:0000256" key="3">
    <source>
        <dbReference type="ARBA" id="ARBA00023122"/>
    </source>
</evidence>
<keyword evidence="3 7" id="KW-0129">CBS domain</keyword>
<evidence type="ECO:0000259" key="8">
    <source>
        <dbReference type="PROSITE" id="PS51371"/>
    </source>
</evidence>
<evidence type="ECO:0000259" key="9">
    <source>
        <dbReference type="PROSITE" id="PS51464"/>
    </source>
</evidence>
<dbReference type="InterPro" id="IPR004800">
    <property type="entry name" value="KdsD/KpsF-type"/>
</dbReference>
<evidence type="ECO:0000256" key="7">
    <source>
        <dbReference type="PROSITE-ProRule" id="PRU00703"/>
    </source>
</evidence>
<dbReference type="InterPro" id="IPR046342">
    <property type="entry name" value="CBS_dom_sf"/>
</dbReference>
<evidence type="ECO:0000256" key="4">
    <source>
        <dbReference type="PIRNR" id="PIRNR004692"/>
    </source>
</evidence>
<dbReference type="EC" id="5.3.1.13" evidence="10"/>
<feature type="site" description="Catalytically relevant" evidence="6">
    <location>
        <position position="66"/>
    </location>
</feature>
<dbReference type="PANTHER" id="PTHR42745">
    <property type="match status" value="1"/>
</dbReference>
<reference evidence="10" key="1">
    <citation type="submission" date="2020-02" db="EMBL/GenBank/DDBJ databases">
        <authorList>
            <person name="Meier V. D."/>
        </authorList>
    </citation>
    <scope>NUCLEOTIDE SEQUENCE</scope>
    <source>
        <strain evidence="10">AVDCRST_MAG56</strain>
    </source>
</reference>
<feature type="domain" description="CBS" evidence="8">
    <location>
        <begin position="286"/>
        <end position="338"/>
    </location>
</feature>
<dbReference type="GO" id="GO:0005975">
    <property type="term" value="P:carbohydrate metabolic process"/>
    <property type="evidence" value="ECO:0007669"/>
    <property type="project" value="InterPro"/>
</dbReference>
<feature type="binding site" evidence="5">
    <location>
        <position position="89"/>
    </location>
    <ligand>
        <name>Zn(2+)</name>
        <dbReference type="ChEBI" id="CHEBI:29105"/>
    </ligand>
</feature>
<dbReference type="GO" id="GO:0019146">
    <property type="term" value="F:arabinose-5-phosphate isomerase activity"/>
    <property type="evidence" value="ECO:0007669"/>
    <property type="project" value="UniProtKB-EC"/>
</dbReference>
<dbReference type="GO" id="GO:0097367">
    <property type="term" value="F:carbohydrate derivative binding"/>
    <property type="evidence" value="ECO:0007669"/>
    <property type="project" value="InterPro"/>
</dbReference>
<dbReference type="PIRSF" id="PIRSF004692">
    <property type="entry name" value="KdsD_KpsF"/>
    <property type="match status" value="1"/>
</dbReference>
<evidence type="ECO:0000256" key="2">
    <source>
        <dbReference type="ARBA" id="ARBA00022737"/>
    </source>
</evidence>
<dbReference type="PROSITE" id="PS51464">
    <property type="entry name" value="SIS"/>
    <property type="match status" value="1"/>
</dbReference>
<evidence type="ECO:0000256" key="6">
    <source>
        <dbReference type="PIRSR" id="PIRSR004692-3"/>
    </source>
</evidence>
<dbReference type="SMART" id="SM00116">
    <property type="entry name" value="CBS"/>
    <property type="match status" value="2"/>
</dbReference>
<dbReference type="Gene3D" id="3.40.50.10490">
    <property type="entry name" value="Glucose-6-phosphate isomerase like protein, domain 1"/>
    <property type="match status" value="1"/>
</dbReference>
<dbReference type="InterPro" id="IPR001347">
    <property type="entry name" value="SIS_dom"/>
</dbReference>
<dbReference type="Pfam" id="PF01380">
    <property type="entry name" value="SIS"/>
    <property type="match status" value="1"/>
</dbReference>
<dbReference type="InterPro" id="IPR046348">
    <property type="entry name" value="SIS_dom_sf"/>
</dbReference>
<accession>A0A6J4JMR2</accession>
<keyword evidence="5" id="KW-0862">Zinc</keyword>
<feature type="domain" description="SIS" evidence="9">
    <location>
        <begin position="48"/>
        <end position="191"/>
    </location>
</feature>
<evidence type="ECO:0000256" key="1">
    <source>
        <dbReference type="ARBA" id="ARBA00008165"/>
    </source>
</evidence>
<dbReference type="NCBIfam" id="TIGR00393">
    <property type="entry name" value="kpsF"/>
    <property type="match status" value="1"/>
</dbReference>
<dbReference type="CDD" id="cd05014">
    <property type="entry name" value="SIS_Kpsf"/>
    <property type="match status" value="1"/>
</dbReference>
<dbReference type="SUPFAM" id="SSF53697">
    <property type="entry name" value="SIS domain"/>
    <property type="match status" value="1"/>
</dbReference>
<dbReference type="InterPro" id="IPR050986">
    <property type="entry name" value="GutQ/KpsF_isomerases"/>
</dbReference>
<feature type="site" description="Catalytically relevant" evidence="6">
    <location>
        <position position="200"/>
    </location>
</feature>
<evidence type="ECO:0000313" key="10">
    <source>
        <dbReference type="EMBL" id="CAA9282617.1"/>
    </source>
</evidence>
<keyword evidence="5" id="KW-0479">Metal-binding</keyword>
<protein>
    <submittedName>
        <fullName evidence="10">D-arabinose 5-phosphate isomerase</fullName>
        <ecNumber evidence="10">5.3.1.13</ecNumber>
    </submittedName>
</protein>
<sequence>MIQLLSNTDSAPCYSTDYLKSVSDILVAEADAIRRVAGLLTLEAVEKSIDQLVRCEGKVVVLGVGKSGIIAHKIAATLSSTGTPAIHLHASDAMHGDLGLVTAKDVVIAISNSGETEEIISLLPHLQLRKVPIVAIVGNLHSTLARNAYAVLDASIDREACPLNLAPTTSTTVALALGDALAMTLMQAKQVKAEDFAVNHPAGKLGKRLALRVKDLMHGGAGNPTAPPVASWSEIIDLIGRWNLGAVNVVDDRQVLLGIITDGDLRRLGKRFPAGQFEALTAQVIMTPNPIVVHPDMLAYNALQLMEKRASQISVLPVVDTDGKAVGLLRIHDIIGKL</sequence>
<dbReference type="AlphaFoldDB" id="A0A6J4JMR2"/>
<proteinExistence type="inferred from homology"/>
<gene>
    <name evidence="10" type="ORF">AVDCRST_MAG56-4900</name>
</gene>
<feature type="site" description="Catalytically relevant" evidence="6">
    <location>
        <position position="118"/>
    </location>
</feature>
<dbReference type="CDD" id="cd04604">
    <property type="entry name" value="CBS_pair_SIS_assoc"/>
    <property type="match status" value="1"/>
</dbReference>
<feature type="site" description="Catalytically relevant" evidence="6">
    <location>
        <position position="159"/>
    </location>
</feature>
<dbReference type="PROSITE" id="PS51371">
    <property type="entry name" value="CBS"/>
    <property type="match status" value="1"/>
</dbReference>
<dbReference type="Pfam" id="PF00571">
    <property type="entry name" value="CBS"/>
    <property type="match status" value="2"/>
</dbReference>
<organism evidence="10">
    <name type="scientific">uncultured Cytophagales bacterium</name>
    <dbReference type="NCBI Taxonomy" id="158755"/>
    <lineage>
        <taxon>Bacteria</taxon>
        <taxon>Pseudomonadati</taxon>
        <taxon>Bacteroidota</taxon>
        <taxon>Sphingobacteriia</taxon>
        <taxon>Sphingobacteriales</taxon>
        <taxon>environmental samples</taxon>
    </lineage>
</organism>
<dbReference type="FunFam" id="3.40.50.10490:FF:000011">
    <property type="entry name" value="Arabinose 5-phosphate isomerase"/>
    <property type="match status" value="1"/>
</dbReference>
<dbReference type="Gene3D" id="3.10.580.10">
    <property type="entry name" value="CBS-domain"/>
    <property type="match status" value="1"/>
</dbReference>
<dbReference type="PANTHER" id="PTHR42745:SF1">
    <property type="entry name" value="ARABINOSE 5-PHOSPHATE ISOMERASE KDSD"/>
    <property type="match status" value="1"/>
</dbReference>
<name>A0A6J4JMR2_9SPHI</name>
<dbReference type="GO" id="GO:0046872">
    <property type="term" value="F:metal ion binding"/>
    <property type="evidence" value="ECO:0007669"/>
    <property type="project" value="UniProtKB-KW"/>
</dbReference>
<evidence type="ECO:0000256" key="5">
    <source>
        <dbReference type="PIRSR" id="PIRSR004692-2"/>
    </source>
</evidence>
<keyword evidence="10" id="KW-0413">Isomerase</keyword>
<dbReference type="EMBL" id="CADCTQ010000324">
    <property type="protein sequence ID" value="CAA9282617.1"/>
    <property type="molecule type" value="Genomic_DNA"/>
</dbReference>